<keyword evidence="10" id="KW-1185">Reference proteome</keyword>
<dbReference type="PROSITE" id="PS51892">
    <property type="entry name" value="SUBTILASE"/>
    <property type="match status" value="1"/>
</dbReference>
<dbReference type="InterPro" id="IPR023827">
    <property type="entry name" value="Peptidase_S8_Asp-AS"/>
</dbReference>
<evidence type="ECO:0000256" key="3">
    <source>
        <dbReference type="ARBA" id="ARBA00022801"/>
    </source>
</evidence>
<dbReference type="EMBL" id="JBBKYA010000003">
    <property type="protein sequence ID" value="MFD3275989.1"/>
    <property type="molecule type" value="Genomic_DNA"/>
</dbReference>
<evidence type="ECO:0000259" key="7">
    <source>
        <dbReference type="Pfam" id="PF00082"/>
    </source>
</evidence>
<dbReference type="InterPro" id="IPR036852">
    <property type="entry name" value="Peptidase_S8/S53_dom_sf"/>
</dbReference>
<proteinExistence type="inferred from homology"/>
<dbReference type="EC" id="3.4.-.-" evidence="9"/>
<dbReference type="SUPFAM" id="SSF52743">
    <property type="entry name" value="Subtilisin-like"/>
    <property type="match status" value="1"/>
</dbReference>
<dbReference type="PROSITE" id="PS00138">
    <property type="entry name" value="SUBTILASE_SER"/>
    <property type="match status" value="1"/>
</dbReference>
<dbReference type="PANTHER" id="PTHR43806:SF11">
    <property type="entry name" value="CEREVISIN-RELATED"/>
    <property type="match status" value="1"/>
</dbReference>
<evidence type="ECO:0000256" key="1">
    <source>
        <dbReference type="ARBA" id="ARBA00011073"/>
    </source>
</evidence>
<keyword evidence="2 5" id="KW-0645">Protease</keyword>
<dbReference type="InterPro" id="IPR050131">
    <property type="entry name" value="Peptidase_S8_subtilisin-like"/>
</dbReference>
<dbReference type="RefSeq" id="WP_377976395.1">
    <property type="nucleotide sequence ID" value="NZ_JBBKYA010000003.1"/>
</dbReference>
<dbReference type="Pfam" id="PF00082">
    <property type="entry name" value="Peptidase_S8"/>
    <property type="match status" value="1"/>
</dbReference>
<comment type="caution">
    <text evidence="9">The sequence shown here is derived from an EMBL/GenBank/DDBJ whole genome shotgun (WGS) entry which is preliminary data.</text>
</comment>
<gene>
    <name evidence="9" type="ORF">SKC38_07110</name>
</gene>
<reference evidence="9 10" key="1">
    <citation type="submission" date="2024-03" db="EMBL/GenBank/DDBJ databases">
        <title>Aquirufa genome sequencing.</title>
        <authorList>
            <person name="Pitt A."/>
            <person name="Hahn M.W."/>
        </authorList>
    </citation>
    <scope>NUCLEOTIDE SEQUENCE [LARGE SCALE GENOMIC DNA]</scope>
    <source>
        <strain evidence="9 10">PLAD-142S6K</strain>
    </source>
</reference>
<dbReference type="Gene3D" id="3.30.70.80">
    <property type="entry name" value="Peptidase S8 propeptide/proteinase inhibitor I9"/>
    <property type="match status" value="1"/>
</dbReference>
<dbReference type="InterPro" id="IPR023828">
    <property type="entry name" value="Peptidase_S8_Ser-AS"/>
</dbReference>
<dbReference type="InterPro" id="IPR034193">
    <property type="entry name" value="PCSK9_ProteinaseK-like"/>
</dbReference>
<dbReference type="GO" id="GO:0016787">
    <property type="term" value="F:hydrolase activity"/>
    <property type="evidence" value="ECO:0007669"/>
    <property type="project" value="UniProtKB-KW"/>
</dbReference>
<dbReference type="CDD" id="cd04077">
    <property type="entry name" value="Peptidases_S8_PCSK9_ProteinaseK_like"/>
    <property type="match status" value="1"/>
</dbReference>
<keyword evidence="3 5" id="KW-0378">Hydrolase</keyword>
<dbReference type="InterPro" id="IPR015500">
    <property type="entry name" value="Peptidase_S8_subtilisin-rel"/>
</dbReference>
<dbReference type="Gene3D" id="3.40.50.200">
    <property type="entry name" value="Peptidase S8/S53 domain"/>
    <property type="match status" value="1"/>
</dbReference>
<dbReference type="InterPro" id="IPR022398">
    <property type="entry name" value="Peptidase_S8_His-AS"/>
</dbReference>
<feature type="active site" description="Charge relay system" evidence="5">
    <location>
        <position position="166"/>
    </location>
</feature>
<dbReference type="InterPro" id="IPR000209">
    <property type="entry name" value="Peptidase_S8/S53_dom"/>
</dbReference>
<dbReference type="InterPro" id="IPR010259">
    <property type="entry name" value="S8pro/Inhibitor_I9"/>
</dbReference>
<evidence type="ECO:0000259" key="8">
    <source>
        <dbReference type="Pfam" id="PF05922"/>
    </source>
</evidence>
<protein>
    <submittedName>
        <fullName evidence="9">S8 family peptidase</fullName>
        <ecNumber evidence="9">3.4.-.-</ecNumber>
    </submittedName>
</protein>
<evidence type="ECO:0000256" key="6">
    <source>
        <dbReference type="RuleBase" id="RU003355"/>
    </source>
</evidence>
<feature type="domain" description="Peptidase S8/S53" evidence="7">
    <location>
        <begin position="164"/>
        <end position="398"/>
    </location>
</feature>
<dbReference type="InterPro" id="IPR037045">
    <property type="entry name" value="S8pro/Inhibitor_I9_sf"/>
</dbReference>
<feature type="domain" description="Inhibitor I9" evidence="8">
    <location>
        <begin position="58"/>
        <end position="126"/>
    </location>
</feature>
<dbReference type="PROSITE" id="PS51257">
    <property type="entry name" value="PROKAR_LIPOPROTEIN"/>
    <property type="match status" value="1"/>
</dbReference>
<evidence type="ECO:0000313" key="10">
    <source>
        <dbReference type="Proteomes" id="UP001598114"/>
    </source>
</evidence>
<dbReference type="PROSITE" id="PS00137">
    <property type="entry name" value="SUBTILASE_HIS"/>
    <property type="match status" value="1"/>
</dbReference>
<sequence>MKNLHHSSLIIVFSLTLFGCTEHFLENSEIAKQKDPDVIIDQVNALASKTTPVLEDAYIIVYKDSTEATDVEADVNELELTESVKTKHVYNKVFNGYSAILSPSALEKVKKNPKVDYIEKDQIIRLNTQISNPTWGLDRIDQPNLPLSTTYTYFSSGAGVDAYIIDTGILVNHTDFGTRAVGGFSSIGADTNWIDQNGHGTHVAGTVGGDIYGVAKGVKLIAVRVLDASGSGTTSGVIAGINWAINHHKANPAVANMSLGGGASSALDLAVSNAIKDGIVMCVAAGNNSADAGRFSPARVTSAITVGATGAYPSLGLNYDAMASYSNYGSVVDIFAPGTSILSDWIKSTSSTALSSGTSMATPHVTGVAALFLAQNPTSLPSQVQTYIKSSASKNKISGLKGNTVNSLLYTNY</sequence>
<comment type="similarity">
    <text evidence="1 5 6">Belongs to the peptidase S8 family.</text>
</comment>
<organism evidence="9 10">
    <name type="scientific">Aquirufa echingensis</name>
    <dbReference type="NCBI Taxonomy" id="3096516"/>
    <lineage>
        <taxon>Bacteria</taxon>
        <taxon>Pseudomonadati</taxon>
        <taxon>Bacteroidota</taxon>
        <taxon>Cytophagia</taxon>
        <taxon>Cytophagales</taxon>
        <taxon>Flectobacillaceae</taxon>
        <taxon>Aquirufa</taxon>
    </lineage>
</organism>
<evidence type="ECO:0000256" key="5">
    <source>
        <dbReference type="PROSITE-ProRule" id="PRU01240"/>
    </source>
</evidence>
<dbReference type="PANTHER" id="PTHR43806">
    <property type="entry name" value="PEPTIDASE S8"/>
    <property type="match status" value="1"/>
</dbReference>
<dbReference type="Pfam" id="PF05922">
    <property type="entry name" value="Inhibitor_I9"/>
    <property type="match status" value="1"/>
</dbReference>
<feature type="active site" description="Charge relay system" evidence="5">
    <location>
        <position position="359"/>
    </location>
</feature>
<name>A0ABW6CZ12_9BACT</name>
<dbReference type="PROSITE" id="PS00136">
    <property type="entry name" value="SUBTILASE_ASP"/>
    <property type="match status" value="1"/>
</dbReference>
<feature type="active site" description="Charge relay system" evidence="5">
    <location>
        <position position="199"/>
    </location>
</feature>
<evidence type="ECO:0000256" key="4">
    <source>
        <dbReference type="ARBA" id="ARBA00022825"/>
    </source>
</evidence>
<dbReference type="PRINTS" id="PR00723">
    <property type="entry name" value="SUBTILISIN"/>
</dbReference>
<keyword evidence="4 5" id="KW-0720">Serine protease</keyword>
<evidence type="ECO:0000313" key="9">
    <source>
        <dbReference type="EMBL" id="MFD3275989.1"/>
    </source>
</evidence>
<dbReference type="Proteomes" id="UP001598114">
    <property type="component" value="Unassembled WGS sequence"/>
</dbReference>
<accession>A0ABW6CZ12</accession>
<evidence type="ECO:0000256" key="2">
    <source>
        <dbReference type="ARBA" id="ARBA00022670"/>
    </source>
</evidence>